<comment type="caution">
    <text evidence="1">The sequence shown here is derived from an EMBL/GenBank/DDBJ whole genome shotgun (WGS) entry which is preliminary data.</text>
</comment>
<gene>
    <name evidence="1" type="ORF">OC846_003526</name>
</gene>
<dbReference type="InterPro" id="IPR036610">
    <property type="entry name" value="PEBP-like_sf"/>
</dbReference>
<organism evidence="1 2">
    <name type="scientific">Tilletia horrida</name>
    <dbReference type="NCBI Taxonomy" id="155126"/>
    <lineage>
        <taxon>Eukaryota</taxon>
        <taxon>Fungi</taxon>
        <taxon>Dikarya</taxon>
        <taxon>Basidiomycota</taxon>
        <taxon>Ustilaginomycotina</taxon>
        <taxon>Exobasidiomycetes</taxon>
        <taxon>Tilletiales</taxon>
        <taxon>Tilletiaceae</taxon>
        <taxon>Tilletia</taxon>
    </lineage>
</organism>
<accession>A0AAN6GPY6</accession>
<protein>
    <recommendedName>
        <fullName evidence="3">PEBP-like protein</fullName>
    </recommendedName>
</protein>
<dbReference type="Proteomes" id="UP001176517">
    <property type="component" value="Unassembled WGS sequence"/>
</dbReference>
<dbReference type="SUPFAM" id="SSF49777">
    <property type="entry name" value="PEBP-like"/>
    <property type="match status" value="1"/>
</dbReference>
<dbReference type="Gene3D" id="3.90.280.10">
    <property type="entry name" value="PEBP-like"/>
    <property type="match status" value="1"/>
</dbReference>
<dbReference type="AlphaFoldDB" id="A0AAN6GPY6"/>
<evidence type="ECO:0000313" key="1">
    <source>
        <dbReference type="EMBL" id="KAK0550759.1"/>
    </source>
</evidence>
<proteinExistence type="predicted"/>
<keyword evidence="2" id="KW-1185">Reference proteome</keyword>
<evidence type="ECO:0008006" key="3">
    <source>
        <dbReference type="Google" id="ProtNLM"/>
    </source>
</evidence>
<dbReference type="CDD" id="cd00866">
    <property type="entry name" value="PEBP_euk"/>
    <property type="match status" value="1"/>
</dbReference>
<dbReference type="PANTHER" id="PTHR11362:SF140">
    <property type="entry name" value="PEBP-LIKE PROTEIN"/>
    <property type="match status" value="1"/>
</dbReference>
<name>A0AAN6GPY6_9BASI</name>
<dbReference type="InterPro" id="IPR008914">
    <property type="entry name" value="PEBP"/>
</dbReference>
<reference evidence="1" key="1">
    <citation type="journal article" date="2023" name="PhytoFront">
        <title>Draft Genome Resources of Seven Strains of Tilletia horrida, Causal Agent of Kernel Smut of Rice.</title>
        <authorList>
            <person name="Khanal S."/>
            <person name="Antony Babu S."/>
            <person name="Zhou X.G."/>
        </authorList>
    </citation>
    <scope>NUCLEOTIDE SEQUENCE</scope>
    <source>
        <strain evidence="1">TX6</strain>
    </source>
</reference>
<sequence length="300" mass="30275">MRSFTAIFTAAAIFAASNSRAAFNADINKTAEAIAETIVQFQNQGLIPSPVPSEAFQPTAALTLTYPKTGVVALGQRVSADAVSSTPSWSLDIPASQAATFQNKLFTAIVADPGAPSSNYSGLVVRHALVNNLTLSSDGTLKNTSAFVENYMGPAPPAGSGPHRYMTLIVAQPSGFSAPANLSQPNTPLITNWTLSQYLSQANLGPIVAASYFIVQNGKTTASSVTTVPDLNTASISATAAALETKFSTSTAAASTTSGASPSSSGNKGAGFANVQLSGVSSVLGISAGAALAGAVALLL</sequence>
<evidence type="ECO:0000313" key="2">
    <source>
        <dbReference type="Proteomes" id="UP001176517"/>
    </source>
</evidence>
<dbReference type="Pfam" id="PF01161">
    <property type="entry name" value="PBP"/>
    <property type="match status" value="1"/>
</dbReference>
<dbReference type="PANTHER" id="PTHR11362">
    <property type="entry name" value="PHOSPHATIDYLETHANOLAMINE-BINDING PROTEIN"/>
    <property type="match status" value="1"/>
</dbReference>
<dbReference type="InterPro" id="IPR035810">
    <property type="entry name" value="PEBP_euk"/>
</dbReference>
<dbReference type="EMBL" id="JAPDMZ010000087">
    <property type="protein sequence ID" value="KAK0550759.1"/>
    <property type="molecule type" value="Genomic_DNA"/>
</dbReference>